<dbReference type="EMBL" id="FOPP01000002">
    <property type="protein sequence ID" value="SFG73973.1"/>
    <property type="molecule type" value="Genomic_DNA"/>
</dbReference>
<protein>
    <submittedName>
        <fullName evidence="1">Uncharacterized protein</fullName>
    </submittedName>
</protein>
<accession>A0A1I2UAA2</accession>
<dbReference type="RefSeq" id="WP_090992115.1">
    <property type="nucleotide sequence ID" value="NZ_FOPP01000002.1"/>
</dbReference>
<evidence type="ECO:0000313" key="2">
    <source>
        <dbReference type="Proteomes" id="UP000199666"/>
    </source>
</evidence>
<organism evidence="1 2">
    <name type="scientific">Pedobacter insulae</name>
    <dbReference type="NCBI Taxonomy" id="414048"/>
    <lineage>
        <taxon>Bacteria</taxon>
        <taxon>Pseudomonadati</taxon>
        <taxon>Bacteroidota</taxon>
        <taxon>Sphingobacteriia</taxon>
        <taxon>Sphingobacteriales</taxon>
        <taxon>Sphingobacteriaceae</taxon>
        <taxon>Pedobacter</taxon>
    </lineage>
</organism>
<sequence length="108" mass="12588">MIVTVVPFFDFEVLPDQPLKKVMTARLKRLAEELQTIHLKELEFVEPFLADVVIYLSYNSKYTIRWRIANDVSKEVEIMVADACARLGYIYWKTATLNVFKGSDNQLK</sequence>
<dbReference type="Proteomes" id="UP000199666">
    <property type="component" value="Unassembled WGS sequence"/>
</dbReference>
<evidence type="ECO:0000313" key="1">
    <source>
        <dbReference type="EMBL" id="SFG73973.1"/>
    </source>
</evidence>
<reference evidence="1 2" key="1">
    <citation type="submission" date="2016-10" db="EMBL/GenBank/DDBJ databases">
        <authorList>
            <person name="de Groot N.N."/>
        </authorList>
    </citation>
    <scope>NUCLEOTIDE SEQUENCE [LARGE SCALE GENOMIC DNA]</scope>
    <source>
        <strain evidence="1 2">DSM 18684</strain>
    </source>
</reference>
<dbReference type="OrthoDB" id="766726at2"/>
<proteinExistence type="predicted"/>
<name>A0A1I2UAA2_9SPHI</name>
<gene>
    <name evidence="1" type="ORF">SAMN04489864_10251</name>
</gene>
<keyword evidence="2" id="KW-1185">Reference proteome</keyword>
<dbReference type="AlphaFoldDB" id="A0A1I2UAA2"/>